<dbReference type="EnsemblPlants" id="KQK06254">
    <property type="protein sequence ID" value="KQK06254"/>
    <property type="gene ID" value="BRADI_2g25340v3"/>
</dbReference>
<dbReference type="EMBL" id="CM000881">
    <property type="protein sequence ID" value="KQK06253.1"/>
    <property type="molecule type" value="Genomic_DNA"/>
</dbReference>
<name>I1HJE8_BRADI</name>
<keyword evidence="4" id="KW-1185">Reference proteome</keyword>
<dbReference type="EnsemblPlants" id="PNT71260">
    <property type="protein sequence ID" value="PNT71260"/>
    <property type="gene ID" value="BRADI_2g25340v3"/>
</dbReference>
<accession>I1HJE8</accession>
<reference evidence="3" key="3">
    <citation type="submission" date="2018-08" db="UniProtKB">
        <authorList>
            <consortium name="EnsemblPlants"/>
        </authorList>
    </citation>
    <scope>IDENTIFICATION</scope>
    <source>
        <strain evidence="3">cv. Bd21</strain>
    </source>
</reference>
<dbReference type="Gramene" id="KQK06254">
    <property type="protein sequence ID" value="KQK06254"/>
    <property type="gene ID" value="BRADI_2g25340v3"/>
</dbReference>
<dbReference type="eggNOG" id="ENOG502RQPH">
    <property type="taxonomic scope" value="Eukaryota"/>
</dbReference>
<reference evidence="2 3" key="1">
    <citation type="journal article" date="2010" name="Nature">
        <title>Genome sequencing and analysis of the model grass Brachypodium distachyon.</title>
        <authorList>
            <consortium name="International Brachypodium Initiative"/>
        </authorList>
    </citation>
    <scope>NUCLEOTIDE SEQUENCE [LARGE SCALE GENOMIC DNA]</scope>
    <source>
        <strain evidence="2">Bd21</strain>
        <strain evidence="3">cv. Bd21</strain>
    </source>
</reference>
<proteinExistence type="predicted"/>
<dbReference type="Pfam" id="PF24758">
    <property type="entry name" value="LRR_At5g56370"/>
    <property type="match status" value="1"/>
</dbReference>
<dbReference type="Proteomes" id="UP000008810">
    <property type="component" value="Chromosome 2"/>
</dbReference>
<sequence length="369" mass="41740">MTELMFSLDDFASENGNADDGVCRFLKFTDMFLSLHNGPILKFGLNSLRTNIISTRGHIYRWMLMLSRNGIKEIQLKTRKTDFYNIPYCFFSCDELESVYLQACVLTTSQLPPLSKGFRNLHTLHLERAIVQGNSIGNLVASCPNLEELAIFELISFGDINIHSTKLKILTIDGQFKHLNLHTPYLASAAIRLIFHTGDASNARCHFDLPQFIASLLDVETVKLHGRIIECVEHGFLVLKPPKLFNRLTEITLEINLGNVKEANLAPCLFQHAPNLRSIVLKLIYRKPIVCALWESIDHQVHVFQNVDAVGMINFTGSCAELGFLKLLLGDAPVLRRVEIRGKGKLREDAFKKLLKMRRASKDAEIVVH</sequence>
<dbReference type="STRING" id="15368.I1HJE8"/>
<dbReference type="Gramene" id="KQK06253">
    <property type="protein sequence ID" value="KQK06253"/>
    <property type="gene ID" value="BRADI_2g25340v3"/>
</dbReference>
<dbReference type="HOGENOM" id="CLU_010721_0_1_1"/>
<feature type="domain" description="F-box/LRR-repeat protein 15/At3g58940/PEG3-like LRR" evidence="1">
    <location>
        <begin position="61"/>
        <end position="180"/>
    </location>
</feature>
<dbReference type="EMBL" id="CM000881">
    <property type="protein sequence ID" value="KQK06254.1"/>
    <property type="molecule type" value="Genomic_DNA"/>
</dbReference>
<dbReference type="InterPro" id="IPR050232">
    <property type="entry name" value="FBL13/AtMIF1-like"/>
</dbReference>
<dbReference type="KEGG" id="bdi:100839596"/>
<evidence type="ECO:0000259" key="1">
    <source>
        <dbReference type="Pfam" id="PF24758"/>
    </source>
</evidence>
<evidence type="ECO:0000313" key="3">
    <source>
        <dbReference type="EnsemblPlants" id="KQK06253"/>
    </source>
</evidence>
<dbReference type="Gramene" id="PNT71260">
    <property type="protein sequence ID" value="PNT71260"/>
    <property type="gene ID" value="BRADI_2g25340v3"/>
</dbReference>
<gene>
    <name evidence="3" type="primary">LOC100839596</name>
    <name evidence="2" type="ORF">BRADI_2g25340v3</name>
</gene>
<evidence type="ECO:0000313" key="2">
    <source>
        <dbReference type="EMBL" id="PNT71260.1"/>
    </source>
</evidence>
<dbReference type="SUPFAM" id="SSF52047">
    <property type="entry name" value="RNI-like"/>
    <property type="match status" value="1"/>
</dbReference>
<organism evidence="2">
    <name type="scientific">Brachypodium distachyon</name>
    <name type="common">Purple false brome</name>
    <name type="synonym">Trachynia distachya</name>
    <dbReference type="NCBI Taxonomy" id="15368"/>
    <lineage>
        <taxon>Eukaryota</taxon>
        <taxon>Viridiplantae</taxon>
        <taxon>Streptophyta</taxon>
        <taxon>Embryophyta</taxon>
        <taxon>Tracheophyta</taxon>
        <taxon>Spermatophyta</taxon>
        <taxon>Magnoliopsida</taxon>
        <taxon>Liliopsida</taxon>
        <taxon>Poales</taxon>
        <taxon>Poaceae</taxon>
        <taxon>BOP clade</taxon>
        <taxon>Pooideae</taxon>
        <taxon>Stipodae</taxon>
        <taxon>Brachypodieae</taxon>
        <taxon>Brachypodium</taxon>
    </lineage>
</organism>
<dbReference type="OrthoDB" id="1163429at2759"/>
<dbReference type="EMBL" id="CM000881">
    <property type="protein sequence ID" value="PNT71260.1"/>
    <property type="molecule type" value="Genomic_DNA"/>
</dbReference>
<dbReference type="PANTHER" id="PTHR31900">
    <property type="entry name" value="F-BOX/RNI SUPERFAMILY PROTEIN-RELATED"/>
    <property type="match status" value="1"/>
</dbReference>
<dbReference type="InterPro" id="IPR032675">
    <property type="entry name" value="LRR_dom_sf"/>
</dbReference>
<dbReference type="AlphaFoldDB" id="I1HJE8"/>
<dbReference type="EnsemblPlants" id="KQK06253">
    <property type="protein sequence ID" value="KQK06253"/>
    <property type="gene ID" value="BRADI_2g25340v3"/>
</dbReference>
<dbReference type="GeneID" id="100839596"/>
<reference evidence="2" key="2">
    <citation type="submission" date="2017-06" db="EMBL/GenBank/DDBJ databases">
        <title>WGS assembly of Brachypodium distachyon.</title>
        <authorList>
            <consortium name="The International Brachypodium Initiative"/>
            <person name="Lucas S."/>
            <person name="Harmon-Smith M."/>
            <person name="Lail K."/>
            <person name="Tice H."/>
            <person name="Grimwood J."/>
            <person name="Bruce D."/>
            <person name="Barry K."/>
            <person name="Shu S."/>
            <person name="Lindquist E."/>
            <person name="Wang M."/>
            <person name="Pitluck S."/>
            <person name="Vogel J.P."/>
            <person name="Garvin D.F."/>
            <person name="Mockler T.C."/>
            <person name="Schmutz J."/>
            <person name="Rokhsar D."/>
            <person name="Bevan M.W."/>
        </authorList>
    </citation>
    <scope>NUCLEOTIDE SEQUENCE</scope>
    <source>
        <strain evidence="2">Bd21</strain>
    </source>
</reference>
<dbReference type="RefSeq" id="XP_014754673.1">
    <property type="nucleotide sequence ID" value="XM_014899187.2"/>
</dbReference>
<dbReference type="InterPro" id="IPR055411">
    <property type="entry name" value="LRR_FXL15/At3g58940/PEG3-like"/>
</dbReference>
<protein>
    <recommendedName>
        <fullName evidence="1">F-box/LRR-repeat protein 15/At3g58940/PEG3-like LRR domain-containing protein</fullName>
    </recommendedName>
</protein>
<dbReference type="PANTHER" id="PTHR31900:SF27">
    <property type="entry name" value="FBD DOMAIN-CONTAINING PROTEIN"/>
    <property type="match status" value="1"/>
</dbReference>
<evidence type="ECO:0000313" key="4">
    <source>
        <dbReference type="Proteomes" id="UP000008810"/>
    </source>
</evidence>
<dbReference type="Gene3D" id="3.80.10.10">
    <property type="entry name" value="Ribonuclease Inhibitor"/>
    <property type="match status" value="1"/>
</dbReference>
<dbReference type="OMA" id="TITNHIQ"/>